<comment type="caution">
    <text evidence="1">The sequence shown here is derived from an EMBL/GenBank/DDBJ whole genome shotgun (WGS) entry which is preliminary data.</text>
</comment>
<gene>
    <name evidence="1" type="ORF">J2S13_000144</name>
</gene>
<dbReference type="InterPro" id="IPR025914">
    <property type="entry name" value="SpoVAE"/>
</dbReference>
<sequence>MKRKRKVIIVTDGDEYARRAIETVARQMGARCISRSAGNPTLLTGAEIVHFIKKAACDPVFVMFDDSGWIGEGPGEEALKYVVNHGDIEVLGALAVASNTHQAEWTKVDISMDRTGELTHFGVDKFGVPEMDIGRINGDTVYCLDRLPIPIIVGIGDIGKMTKKDHYLNGSQITKKAVDILLERSGYDDRRSSQKGAHT</sequence>
<dbReference type="Pfam" id="PF14097">
    <property type="entry name" value="SpoVAE"/>
    <property type="match status" value="1"/>
</dbReference>
<accession>A0AAJ1WHM0</accession>
<evidence type="ECO:0000313" key="2">
    <source>
        <dbReference type="Proteomes" id="UP001237207"/>
    </source>
</evidence>
<reference evidence="1" key="1">
    <citation type="submission" date="2023-07" db="EMBL/GenBank/DDBJ databases">
        <title>Genomic Encyclopedia of Type Strains, Phase IV (KMG-IV): sequencing the most valuable type-strain genomes for metagenomic binning, comparative biology and taxonomic classification.</title>
        <authorList>
            <person name="Goeker M."/>
        </authorList>
    </citation>
    <scope>NUCLEOTIDE SEQUENCE</scope>
    <source>
        <strain evidence="1">DSM 23947</strain>
    </source>
</reference>
<keyword evidence="2" id="KW-1185">Reference proteome</keyword>
<dbReference type="EMBL" id="JAUSUC010000001">
    <property type="protein sequence ID" value="MDQ0213750.1"/>
    <property type="molecule type" value="Genomic_DNA"/>
</dbReference>
<dbReference type="AlphaFoldDB" id="A0AAJ1WHM0"/>
<dbReference type="Proteomes" id="UP001237207">
    <property type="component" value="Unassembled WGS sequence"/>
</dbReference>
<evidence type="ECO:0000313" key="1">
    <source>
        <dbReference type="EMBL" id="MDQ0213750.1"/>
    </source>
</evidence>
<organism evidence="1 2">
    <name type="scientific">Oikeobacillus pervagus</name>
    <dbReference type="NCBI Taxonomy" id="1325931"/>
    <lineage>
        <taxon>Bacteria</taxon>
        <taxon>Bacillati</taxon>
        <taxon>Bacillota</taxon>
        <taxon>Bacilli</taxon>
        <taxon>Bacillales</taxon>
        <taxon>Bacillaceae</taxon>
        <taxon>Oikeobacillus</taxon>
    </lineage>
</organism>
<name>A0AAJ1WHM0_9BACI</name>
<protein>
    <submittedName>
        <fullName evidence="1">Stage V sporulation protein AE</fullName>
    </submittedName>
</protein>
<proteinExistence type="predicted"/>
<dbReference type="RefSeq" id="WP_307255738.1">
    <property type="nucleotide sequence ID" value="NZ_JAUSUC010000001.1"/>
</dbReference>